<dbReference type="AlphaFoldDB" id="A0AAV7SHG5"/>
<dbReference type="Proteomes" id="UP001066276">
    <property type="component" value="Chromosome 4_2"/>
</dbReference>
<reference evidence="1" key="1">
    <citation type="journal article" date="2022" name="bioRxiv">
        <title>Sequencing and chromosome-scale assembly of the giantPleurodeles waltlgenome.</title>
        <authorList>
            <person name="Brown T."/>
            <person name="Elewa A."/>
            <person name="Iarovenko S."/>
            <person name="Subramanian E."/>
            <person name="Araus A.J."/>
            <person name="Petzold A."/>
            <person name="Susuki M."/>
            <person name="Suzuki K.-i.T."/>
            <person name="Hayashi T."/>
            <person name="Toyoda A."/>
            <person name="Oliveira C."/>
            <person name="Osipova E."/>
            <person name="Leigh N.D."/>
            <person name="Simon A."/>
            <person name="Yun M.H."/>
        </authorList>
    </citation>
    <scope>NUCLEOTIDE SEQUENCE</scope>
    <source>
        <strain evidence="1">20211129_DDA</strain>
        <tissue evidence="1">Liver</tissue>
    </source>
</reference>
<organism evidence="1 2">
    <name type="scientific">Pleurodeles waltl</name>
    <name type="common">Iberian ribbed newt</name>
    <dbReference type="NCBI Taxonomy" id="8319"/>
    <lineage>
        <taxon>Eukaryota</taxon>
        <taxon>Metazoa</taxon>
        <taxon>Chordata</taxon>
        <taxon>Craniata</taxon>
        <taxon>Vertebrata</taxon>
        <taxon>Euteleostomi</taxon>
        <taxon>Amphibia</taxon>
        <taxon>Batrachia</taxon>
        <taxon>Caudata</taxon>
        <taxon>Salamandroidea</taxon>
        <taxon>Salamandridae</taxon>
        <taxon>Pleurodelinae</taxon>
        <taxon>Pleurodeles</taxon>
    </lineage>
</organism>
<comment type="caution">
    <text evidence="1">The sequence shown here is derived from an EMBL/GenBank/DDBJ whole genome shotgun (WGS) entry which is preliminary data.</text>
</comment>
<protein>
    <submittedName>
        <fullName evidence="1">Uncharacterized protein</fullName>
    </submittedName>
</protein>
<evidence type="ECO:0000313" key="1">
    <source>
        <dbReference type="EMBL" id="KAJ1163509.1"/>
    </source>
</evidence>
<accession>A0AAV7SHG5</accession>
<keyword evidence="2" id="KW-1185">Reference proteome</keyword>
<gene>
    <name evidence="1" type="ORF">NDU88_003967</name>
</gene>
<name>A0AAV7SHG5_PLEWA</name>
<evidence type="ECO:0000313" key="2">
    <source>
        <dbReference type="Proteomes" id="UP001066276"/>
    </source>
</evidence>
<sequence>MQSEVRPEVSSQLALVRAARIAVQGGEAPHTQEGGGALRRAHVEAGKERGGGEVGQLEEEIGVRQLDLGEPSTALRPWGEVKEGPREDSRIASLEKASAWPGLAKDIFLGCVKVRAVRPPTSQH</sequence>
<dbReference type="EMBL" id="JANPWB010000008">
    <property type="protein sequence ID" value="KAJ1163509.1"/>
    <property type="molecule type" value="Genomic_DNA"/>
</dbReference>
<proteinExistence type="predicted"/>